<comment type="caution">
    <text evidence="7">The sequence shown here is derived from an EMBL/GenBank/DDBJ whole genome shotgun (WGS) entry which is preliminary data.</text>
</comment>
<dbReference type="PANTHER" id="PTHR39535:SF2">
    <property type="entry name" value="HTTM DOMAIN-CONTAINING PROTEIN"/>
    <property type="match status" value="1"/>
</dbReference>
<keyword evidence="3 5" id="KW-1133">Transmembrane helix</keyword>
<keyword evidence="4 5" id="KW-0472">Membrane</keyword>
<evidence type="ECO:0000256" key="1">
    <source>
        <dbReference type="ARBA" id="ARBA00004127"/>
    </source>
</evidence>
<evidence type="ECO:0000256" key="2">
    <source>
        <dbReference type="ARBA" id="ARBA00022692"/>
    </source>
</evidence>
<protein>
    <submittedName>
        <fullName evidence="7">HTTM domain-containing protein</fullName>
    </submittedName>
</protein>
<dbReference type="InterPro" id="IPR052964">
    <property type="entry name" value="Sporulation_signal_mat"/>
</dbReference>
<feature type="transmembrane region" description="Helical" evidence="5">
    <location>
        <begin position="101"/>
        <end position="119"/>
    </location>
</feature>
<dbReference type="AlphaFoldDB" id="A0ABD5NG51"/>
<evidence type="ECO:0000256" key="3">
    <source>
        <dbReference type="ARBA" id="ARBA00022989"/>
    </source>
</evidence>
<comment type="subcellular location">
    <subcellularLocation>
        <location evidence="1">Endomembrane system</location>
        <topology evidence="1">Multi-pass membrane protein</topology>
    </subcellularLocation>
</comment>
<dbReference type="InterPro" id="IPR011020">
    <property type="entry name" value="HTTM-like"/>
</dbReference>
<dbReference type="GeneID" id="69118737"/>
<feature type="transmembrane region" description="Helical" evidence="5">
    <location>
        <begin position="24"/>
        <end position="42"/>
    </location>
</feature>
<gene>
    <name evidence="7" type="ORF">ACFOKC_11050</name>
</gene>
<dbReference type="EMBL" id="JBHRWN010000002">
    <property type="protein sequence ID" value="MFC3478256.1"/>
    <property type="molecule type" value="Genomic_DNA"/>
</dbReference>
<dbReference type="Proteomes" id="UP001595660">
    <property type="component" value="Unassembled WGS sequence"/>
</dbReference>
<proteinExistence type="predicted"/>
<keyword evidence="8" id="KW-1185">Reference proteome</keyword>
<accession>A0ABD5NG51</accession>
<feature type="transmembrane region" description="Helical" evidence="5">
    <location>
        <begin position="196"/>
        <end position="215"/>
    </location>
</feature>
<dbReference type="PANTHER" id="PTHR39535">
    <property type="entry name" value="SPORULATION-DELAYING PROTEIN SDPB"/>
    <property type="match status" value="1"/>
</dbReference>
<feature type="transmembrane region" description="Helical" evidence="5">
    <location>
        <begin position="221"/>
        <end position="242"/>
    </location>
</feature>
<evidence type="ECO:0000313" key="8">
    <source>
        <dbReference type="Proteomes" id="UP001595660"/>
    </source>
</evidence>
<dbReference type="SMART" id="SM00752">
    <property type="entry name" value="HTTM"/>
    <property type="match status" value="1"/>
</dbReference>
<evidence type="ECO:0000256" key="5">
    <source>
        <dbReference type="SAM" id="Phobius"/>
    </source>
</evidence>
<reference evidence="7 8" key="1">
    <citation type="journal article" date="2019" name="Int. J. Syst. Evol. Microbiol.">
        <title>The Global Catalogue of Microorganisms (GCM) 10K type strain sequencing project: providing services to taxonomists for standard genome sequencing and annotation.</title>
        <authorList>
            <consortium name="The Broad Institute Genomics Platform"/>
            <consortium name="The Broad Institute Genome Sequencing Center for Infectious Disease"/>
            <person name="Wu L."/>
            <person name="Ma J."/>
        </authorList>
    </citation>
    <scope>NUCLEOTIDE SEQUENCE [LARGE SCALE GENOMIC DNA]</scope>
    <source>
        <strain evidence="7 8">CGMCC 1.12562</strain>
    </source>
</reference>
<evidence type="ECO:0000256" key="4">
    <source>
        <dbReference type="ARBA" id="ARBA00023136"/>
    </source>
</evidence>
<evidence type="ECO:0000313" key="7">
    <source>
        <dbReference type="EMBL" id="MFC3478256.1"/>
    </source>
</evidence>
<name>A0ABD5NG51_9EURY</name>
<sequence length="465" mass="48913">MTDESTWSRFRTAVARRVGVDARALAALRVALGVLLLADLAFRARHLVAFYTNRGVLPVAALRGEYAAFAEFSLHAAGGVGVQAALFALAAVAALAVLAGYHTRLAVVASLVLLASLHARNPVVLSAGDSLLRRLLLWSVFLPLGARWSVDARRGARRDGHVASAATAGLLVQVVVVYAVNAVVKLRGDAWLGGDAIRYVFGLGGYTTAFGAVLADFPAVLGALSHGWLALLVASPLLLVVVGRARTALAAAFAVAHLGMAATMHLGLFPFISAAALIPLFPPAVWDRLPEPSRSPTAVLDDVLPAVSAPRGVSAPGLRRTVSVAGRALAAALLVGVLVWNAAALGYADVPGASGVDPGEHRWDMFAPEPRHAYVEYDATGTLASGERVDPMARGFDGMRWRTYLFTLQQPGSEALADDFAGYLCERDGRLASVDVDYVEYTVRLDAPDEGVRRDLVEQSCPGTG</sequence>
<feature type="transmembrane region" description="Helical" evidence="5">
    <location>
        <begin position="162"/>
        <end position="184"/>
    </location>
</feature>
<evidence type="ECO:0000259" key="6">
    <source>
        <dbReference type="SMART" id="SM00752"/>
    </source>
</evidence>
<dbReference type="RefSeq" id="WP_232570631.1">
    <property type="nucleotide sequence ID" value="NZ_CP089466.1"/>
</dbReference>
<feature type="transmembrane region" description="Helical" evidence="5">
    <location>
        <begin position="72"/>
        <end position="95"/>
    </location>
</feature>
<feature type="domain" description="HTTM-like" evidence="6">
    <location>
        <begin position="17"/>
        <end position="285"/>
    </location>
</feature>
<dbReference type="GO" id="GO:0012505">
    <property type="term" value="C:endomembrane system"/>
    <property type="evidence" value="ECO:0007669"/>
    <property type="project" value="UniProtKB-SubCell"/>
</dbReference>
<feature type="transmembrane region" description="Helical" evidence="5">
    <location>
        <begin position="249"/>
        <end position="281"/>
    </location>
</feature>
<keyword evidence="2 5" id="KW-0812">Transmembrane</keyword>
<organism evidence="7 8">
    <name type="scientific">Halobacterium litoreum</name>
    <dbReference type="NCBI Taxonomy" id="2039234"/>
    <lineage>
        <taxon>Archaea</taxon>
        <taxon>Methanobacteriati</taxon>
        <taxon>Methanobacteriota</taxon>
        <taxon>Stenosarchaea group</taxon>
        <taxon>Halobacteria</taxon>
        <taxon>Halobacteriales</taxon>
        <taxon>Halobacteriaceae</taxon>
        <taxon>Halobacterium</taxon>
    </lineage>
</organism>
<dbReference type="Pfam" id="PF05090">
    <property type="entry name" value="HTTM"/>
    <property type="match status" value="1"/>
</dbReference>
<dbReference type="InterPro" id="IPR053934">
    <property type="entry name" value="HTTM_dom"/>
</dbReference>